<dbReference type="FunFam" id="3.80.10.10:FF:000111">
    <property type="entry name" value="LRR receptor-like serine/threonine-protein kinase ERECTA"/>
    <property type="match status" value="1"/>
</dbReference>
<dbReference type="PANTHER" id="PTHR48063">
    <property type="entry name" value="LRR RECEPTOR-LIKE KINASE"/>
    <property type="match status" value="1"/>
</dbReference>
<feature type="transmembrane region" description="Helical" evidence="11">
    <location>
        <begin position="848"/>
        <end position="871"/>
    </location>
</feature>
<evidence type="ECO:0000256" key="2">
    <source>
        <dbReference type="ARBA" id="ARBA00009592"/>
    </source>
</evidence>
<dbReference type="STRING" id="542762.A0A4S4E6G6"/>
<dbReference type="InterPro" id="IPR003591">
    <property type="entry name" value="Leu-rich_rpt_typical-subtyp"/>
</dbReference>
<dbReference type="InterPro" id="IPR032675">
    <property type="entry name" value="LRR_dom_sf"/>
</dbReference>
<evidence type="ECO:0000256" key="1">
    <source>
        <dbReference type="ARBA" id="ARBA00004251"/>
    </source>
</evidence>
<dbReference type="Pfam" id="PF23598">
    <property type="entry name" value="LRR_14"/>
    <property type="match status" value="1"/>
</dbReference>
<evidence type="ECO:0000256" key="5">
    <source>
        <dbReference type="ARBA" id="ARBA00022692"/>
    </source>
</evidence>
<feature type="chain" id="PRO_5020391911" evidence="12">
    <location>
        <begin position="31"/>
        <end position="908"/>
    </location>
</feature>
<evidence type="ECO:0000256" key="7">
    <source>
        <dbReference type="ARBA" id="ARBA00022737"/>
    </source>
</evidence>
<comment type="subcellular location">
    <subcellularLocation>
        <location evidence="1">Cell membrane</location>
        <topology evidence="1">Single-pass type I membrane protein</topology>
    </subcellularLocation>
</comment>
<protein>
    <submittedName>
        <fullName evidence="15">Uncharacterized protein</fullName>
    </submittedName>
</protein>
<dbReference type="SMART" id="SM00369">
    <property type="entry name" value="LRR_TYP"/>
    <property type="match status" value="10"/>
</dbReference>
<evidence type="ECO:0000256" key="11">
    <source>
        <dbReference type="SAM" id="Phobius"/>
    </source>
</evidence>
<accession>A0A4S4E6G6</accession>
<evidence type="ECO:0000259" key="14">
    <source>
        <dbReference type="Pfam" id="PF23598"/>
    </source>
</evidence>
<comment type="similarity">
    <text evidence="2">Belongs to the RLP family.</text>
</comment>
<evidence type="ECO:0000259" key="13">
    <source>
        <dbReference type="Pfam" id="PF08263"/>
    </source>
</evidence>
<evidence type="ECO:0000256" key="6">
    <source>
        <dbReference type="ARBA" id="ARBA00022729"/>
    </source>
</evidence>
<keyword evidence="7" id="KW-0677">Repeat</keyword>
<name>A0A4S4E6G6_CAMSN</name>
<evidence type="ECO:0000256" key="10">
    <source>
        <dbReference type="ARBA" id="ARBA00023180"/>
    </source>
</evidence>
<organism evidence="15 16">
    <name type="scientific">Camellia sinensis var. sinensis</name>
    <name type="common">China tea</name>
    <dbReference type="NCBI Taxonomy" id="542762"/>
    <lineage>
        <taxon>Eukaryota</taxon>
        <taxon>Viridiplantae</taxon>
        <taxon>Streptophyta</taxon>
        <taxon>Embryophyta</taxon>
        <taxon>Tracheophyta</taxon>
        <taxon>Spermatophyta</taxon>
        <taxon>Magnoliopsida</taxon>
        <taxon>eudicotyledons</taxon>
        <taxon>Gunneridae</taxon>
        <taxon>Pentapetalae</taxon>
        <taxon>asterids</taxon>
        <taxon>Ericales</taxon>
        <taxon>Theaceae</taxon>
        <taxon>Camellia</taxon>
    </lineage>
</organism>
<dbReference type="Pfam" id="PF08263">
    <property type="entry name" value="LRRNT_2"/>
    <property type="match status" value="1"/>
</dbReference>
<dbReference type="InterPro" id="IPR046956">
    <property type="entry name" value="RLP23-like"/>
</dbReference>
<evidence type="ECO:0000313" key="15">
    <source>
        <dbReference type="EMBL" id="THG11610.1"/>
    </source>
</evidence>
<dbReference type="AlphaFoldDB" id="A0A4S4E6G6"/>
<keyword evidence="9 11" id="KW-0472">Membrane</keyword>
<evidence type="ECO:0000256" key="3">
    <source>
        <dbReference type="ARBA" id="ARBA00022475"/>
    </source>
</evidence>
<dbReference type="Gene3D" id="3.80.10.10">
    <property type="entry name" value="Ribonuclease Inhibitor"/>
    <property type="match status" value="4"/>
</dbReference>
<sequence>MAMGSGSLQLLFLILVSGLLFLETIKLGSSIEIEKKALLKFKDSLTDPSGRLSSWVGENYCTWSGVTCNNKTGNVIELNLSNPFPHSSNIHELRGEINPSLLDLKHLSYIDLSMNNFGGIQIPTFFGSLTKLRYLNLSSASFGGTIPPNLGNLSSLLYLDLSFQFNDSNVNDLRWISSLSSLKYLNLGGVDLSKAASYWLQTVNTLPSLSELHMPQCALLNLPPSLPSINFTSLSLLDLSNNGFNSTIPHWLFNLSTLAQLDLSKNYFIGGQLSRSLGKLCNLQMLQLSYNNITGEVTEFINSLSRCPDSRLETLDLGNNQLTGNLPNSLGFLKNLQSLLLRNNLFKGSIPNSIGNLSSLEELYLSNNQMMGSIPQNLGQLSSLVVLELSENSWEGVVTEAHFANLSNLREISIFKGSPNISMIFNISSDWIPPFKLTYINIRSCQLGPKFPTWLRNQSELNTLVLNNARISDTLPDWFWKLDLQLSDLEVSYNTLSGPVPNSLRFNDFANVDLSSNRFEGPLPLWSSNVSTLYLRDNLFVGPVPLDIGEVMPQLTDLDISRNFLNGSIPLSIGNLTALTNLAISNNYLSGEIPDFWNDMPYLYYIDMSNNSLSGSIPNSIGESMPSLLILRLRNNSFVGNIPSQICTLATLHILDLSQNKLSGIIPPCFGNLSGLKIDPDTNRYEGHLQVVAKGIILVYQDSNLYLVNSLDLSNNNLSGDIPEELTGLFKLGTLNLSMNHLRGKIPGKIGNLEWLETLDLSKNKLSGPIPPSMTSLTFLNHLNLSYNDLSGKIPTSNQLQTLIDPSIYEGNLALCGFPLTTKCTNDGGQAPNRDKEDTNDEGKFEKLLFYITIVLGFFVGFWGVCGTLIIKKHWRDAYFHFLGKLKDKIIGLVSLRASCLQGKLDRA</sequence>
<reference evidence="15 16" key="1">
    <citation type="journal article" date="2018" name="Proc. Natl. Acad. Sci. U.S.A.">
        <title>Draft genome sequence of Camellia sinensis var. sinensis provides insights into the evolution of the tea genome and tea quality.</title>
        <authorList>
            <person name="Wei C."/>
            <person name="Yang H."/>
            <person name="Wang S."/>
            <person name="Zhao J."/>
            <person name="Liu C."/>
            <person name="Gao L."/>
            <person name="Xia E."/>
            <person name="Lu Y."/>
            <person name="Tai Y."/>
            <person name="She G."/>
            <person name="Sun J."/>
            <person name="Cao H."/>
            <person name="Tong W."/>
            <person name="Gao Q."/>
            <person name="Li Y."/>
            <person name="Deng W."/>
            <person name="Jiang X."/>
            <person name="Wang W."/>
            <person name="Chen Q."/>
            <person name="Zhang S."/>
            <person name="Li H."/>
            <person name="Wu J."/>
            <person name="Wang P."/>
            <person name="Li P."/>
            <person name="Shi C."/>
            <person name="Zheng F."/>
            <person name="Jian J."/>
            <person name="Huang B."/>
            <person name="Shan D."/>
            <person name="Shi M."/>
            <person name="Fang C."/>
            <person name="Yue Y."/>
            <person name="Li F."/>
            <person name="Li D."/>
            <person name="Wei S."/>
            <person name="Han B."/>
            <person name="Jiang C."/>
            <person name="Yin Y."/>
            <person name="Xia T."/>
            <person name="Zhang Z."/>
            <person name="Bennetzen J.L."/>
            <person name="Zhao S."/>
            <person name="Wan X."/>
        </authorList>
    </citation>
    <scope>NUCLEOTIDE SEQUENCE [LARGE SCALE GENOMIC DNA]</scope>
    <source>
        <strain evidence="16">cv. Shuchazao</strain>
        <tissue evidence="15">Leaf</tissue>
    </source>
</reference>
<evidence type="ECO:0000256" key="9">
    <source>
        <dbReference type="ARBA" id="ARBA00023136"/>
    </source>
</evidence>
<evidence type="ECO:0000256" key="8">
    <source>
        <dbReference type="ARBA" id="ARBA00022989"/>
    </source>
</evidence>
<dbReference type="SUPFAM" id="SSF52058">
    <property type="entry name" value="L domain-like"/>
    <property type="match status" value="3"/>
</dbReference>
<proteinExistence type="inferred from homology"/>
<keyword evidence="3" id="KW-1003">Cell membrane</keyword>
<gene>
    <name evidence="15" type="ORF">TEA_023072</name>
</gene>
<keyword evidence="16" id="KW-1185">Reference proteome</keyword>
<dbReference type="PANTHER" id="PTHR48063:SF81">
    <property type="entry name" value="LEUCINE-RICH REPEAT-CONTAINING N-TERMINAL PLANT-TYPE DOMAIN-CONTAINING PROTEIN"/>
    <property type="match status" value="1"/>
</dbReference>
<feature type="domain" description="Disease resistance R13L4/SHOC-2-like LRR" evidence="14">
    <location>
        <begin position="261"/>
        <end position="464"/>
    </location>
</feature>
<comment type="caution">
    <text evidence="15">The sequence shown here is derived from an EMBL/GenBank/DDBJ whole genome shotgun (WGS) entry which is preliminary data.</text>
</comment>
<evidence type="ECO:0000313" key="16">
    <source>
        <dbReference type="Proteomes" id="UP000306102"/>
    </source>
</evidence>
<dbReference type="InterPro" id="IPR013210">
    <property type="entry name" value="LRR_N_plant-typ"/>
</dbReference>
<feature type="signal peptide" evidence="12">
    <location>
        <begin position="1"/>
        <end position="30"/>
    </location>
</feature>
<dbReference type="GO" id="GO:0005886">
    <property type="term" value="C:plasma membrane"/>
    <property type="evidence" value="ECO:0007669"/>
    <property type="project" value="UniProtKB-SubCell"/>
</dbReference>
<dbReference type="GO" id="GO:0006952">
    <property type="term" value="P:defense response"/>
    <property type="evidence" value="ECO:0007669"/>
    <property type="project" value="UniProtKB-ARBA"/>
</dbReference>
<dbReference type="Proteomes" id="UP000306102">
    <property type="component" value="Unassembled WGS sequence"/>
</dbReference>
<dbReference type="FunFam" id="3.80.10.10:FF:000095">
    <property type="entry name" value="LRR receptor-like serine/threonine-protein kinase GSO1"/>
    <property type="match status" value="2"/>
</dbReference>
<evidence type="ECO:0000256" key="12">
    <source>
        <dbReference type="SAM" id="SignalP"/>
    </source>
</evidence>
<keyword evidence="5 11" id="KW-0812">Transmembrane</keyword>
<dbReference type="InterPro" id="IPR001611">
    <property type="entry name" value="Leu-rich_rpt"/>
</dbReference>
<evidence type="ECO:0000256" key="4">
    <source>
        <dbReference type="ARBA" id="ARBA00022614"/>
    </source>
</evidence>
<dbReference type="EMBL" id="SDRB02007175">
    <property type="protein sequence ID" value="THG11610.1"/>
    <property type="molecule type" value="Genomic_DNA"/>
</dbReference>
<dbReference type="Pfam" id="PF00560">
    <property type="entry name" value="LRR_1"/>
    <property type="match status" value="9"/>
</dbReference>
<dbReference type="InterPro" id="IPR055414">
    <property type="entry name" value="LRR_R13L4/SHOC2-like"/>
</dbReference>
<keyword evidence="6 12" id="KW-0732">Signal</keyword>
<dbReference type="GO" id="GO:0051707">
    <property type="term" value="P:response to other organism"/>
    <property type="evidence" value="ECO:0007669"/>
    <property type="project" value="UniProtKB-ARBA"/>
</dbReference>
<keyword evidence="8 11" id="KW-1133">Transmembrane helix</keyword>
<keyword evidence="10" id="KW-0325">Glycoprotein</keyword>
<dbReference type="PRINTS" id="PR00019">
    <property type="entry name" value="LEURICHRPT"/>
</dbReference>
<feature type="domain" description="Leucine-rich repeat-containing N-terminal plant-type" evidence="13">
    <location>
        <begin position="34"/>
        <end position="69"/>
    </location>
</feature>
<dbReference type="PROSITE" id="PS51450">
    <property type="entry name" value="LRR"/>
    <property type="match status" value="1"/>
</dbReference>
<keyword evidence="4" id="KW-0433">Leucine-rich repeat</keyword>